<feature type="domain" description="CCHC-type" evidence="9">
    <location>
        <begin position="100"/>
        <end position="115"/>
    </location>
</feature>
<feature type="region of interest" description="Disordered" evidence="8">
    <location>
        <begin position="178"/>
        <end position="197"/>
    </location>
</feature>
<dbReference type="GO" id="GO:0071039">
    <property type="term" value="P:nuclear polyadenylation-dependent CUT catabolic process"/>
    <property type="evidence" value="ECO:0007669"/>
    <property type="project" value="TreeGrafter"/>
</dbReference>
<dbReference type="PIRSF" id="PIRSF018162">
    <property type="entry name" value="PolyA_pol_Air1/2"/>
    <property type="match status" value="1"/>
</dbReference>
<dbReference type="GO" id="GO:0031499">
    <property type="term" value="C:TRAMP complex"/>
    <property type="evidence" value="ECO:0007669"/>
    <property type="project" value="TreeGrafter"/>
</dbReference>
<evidence type="ECO:0000256" key="4">
    <source>
        <dbReference type="ARBA" id="ARBA00022771"/>
    </source>
</evidence>
<dbReference type="SMART" id="SM00343">
    <property type="entry name" value="ZnF_C2HC"/>
    <property type="match status" value="5"/>
</dbReference>
<reference evidence="10 11" key="1">
    <citation type="journal article" date="2019" name="BMC Genomics">
        <title>Chromosome level assembly and comparative genome analysis confirm lager-brewing yeasts originated from a single hybridization.</title>
        <authorList>
            <person name="Salazar A.N."/>
            <person name="Gorter de Vries A.R."/>
            <person name="van den Broek M."/>
            <person name="Brouwers N."/>
            <person name="de la Torre Cortes P."/>
            <person name="Kuijpers N.G.A."/>
            <person name="Daran J.G."/>
            <person name="Abeel T."/>
        </authorList>
    </citation>
    <scope>NUCLEOTIDE SEQUENCE [LARGE SCALE GENOMIC DNA]</scope>
    <source>
        <strain evidence="10 11">CBS 1483</strain>
    </source>
</reference>
<dbReference type="InterPro" id="IPR001878">
    <property type="entry name" value="Znf_CCHC"/>
</dbReference>
<evidence type="ECO:0000256" key="6">
    <source>
        <dbReference type="ARBA" id="ARBA00023242"/>
    </source>
</evidence>
<dbReference type="EMBL" id="CP049001">
    <property type="protein sequence ID" value="QID84044.1"/>
    <property type="molecule type" value="Genomic_DNA"/>
</dbReference>
<dbReference type="InterPro" id="IPR016713">
    <property type="entry name" value="Air1/2_Saccharomycetales"/>
</dbReference>
<dbReference type="Proteomes" id="UP000501346">
    <property type="component" value="Chromosome SeIV-SeII"/>
</dbReference>
<evidence type="ECO:0000256" key="8">
    <source>
        <dbReference type="SAM" id="MobiDB-lite"/>
    </source>
</evidence>
<feature type="compositionally biased region" description="Low complexity" evidence="8">
    <location>
        <begin position="322"/>
        <end position="332"/>
    </location>
</feature>
<dbReference type="GO" id="GO:0071031">
    <property type="term" value="P:nuclear mRNA surveillance of mRNA 3'-end processing"/>
    <property type="evidence" value="ECO:0007669"/>
    <property type="project" value="TreeGrafter"/>
</dbReference>
<dbReference type="GO" id="GO:0043633">
    <property type="term" value="P:polyadenylation-dependent RNA catabolic process"/>
    <property type="evidence" value="ECO:0007669"/>
    <property type="project" value="InterPro"/>
</dbReference>
<dbReference type="InterPro" id="IPR051644">
    <property type="entry name" value="TRAMP_AT-DNA-binding"/>
</dbReference>
<dbReference type="Gene3D" id="4.10.60.10">
    <property type="entry name" value="Zinc finger, CCHC-type"/>
    <property type="match status" value="2"/>
</dbReference>
<dbReference type="AlphaFoldDB" id="A0A6C1E688"/>
<dbReference type="PANTHER" id="PTHR46543">
    <property type="entry name" value="ZINC FINGER CCHC DOMAIN-CONTAINING PROTEIN 7"/>
    <property type="match status" value="1"/>
</dbReference>
<keyword evidence="5" id="KW-0862">Zinc</keyword>
<comment type="subcellular location">
    <subcellularLocation>
        <location evidence="1">Nucleus</location>
    </subcellularLocation>
</comment>
<feature type="region of interest" description="Disordered" evidence="8">
    <location>
        <begin position="224"/>
        <end position="273"/>
    </location>
</feature>
<protein>
    <submittedName>
        <fullName evidence="10">Protein air2</fullName>
    </submittedName>
</protein>
<dbReference type="Pfam" id="PF21759">
    <property type="entry name" value="AIR2-like_ZnK4"/>
    <property type="match status" value="1"/>
</dbReference>
<dbReference type="GO" id="GO:0071036">
    <property type="term" value="P:nuclear polyadenylation-dependent snoRNA catabolic process"/>
    <property type="evidence" value="ECO:0007669"/>
    <property type="project" value="TreeGrafter"/>
</dbReference>
<feature type="domain" description="CCHC-type" evidence="9">
    <location>
        <begin position="62"/>
        <end position="77"/>
    </location>
</feature>
<dbReference type="OrthoDB" id="7608935at2759"/>
<evidence type="ECO:0000256" key="5">
    <source>
        <dbReference type="ARBA" id="ARBA00022833"/>
    </source>
</evidence>
<keyword evidence="3" id="KW-0677">Repeat</keyword>
<feature type="region of interest" description="Disordered" evidence="8">
    <location>
        <begin position="320"/>
        <end position="344"/>
    </location>
</feature>
<dbReference type="GO" id="GO:0071037">
    <property type="term" value="P:nuclear polyadenylation-dependent snRNA catabolic process"/>
    <property type="evidence" value="ECO:0007669"/>
    <property type="project" value="TreeGrafter"/>
</dbReference>
<keyword evidence="6" id="KW-0539">Nucleus</keyword>
<dbReference type="GO" id="GO:0071038">
    <property type="term" value="P:TRAMP-dependent tRNA surveillance pathway"/>
    <property type="evidence" value="ECO:0007669"/>
    <property type="project" value="TreeGrafter"/>
</dbReference>
<organism evidence="10 11">
    <name type="scientific">Saccharomyces pastorianus</name>
    <name type="common">Lager yeast</name>
    <name type="synonym">Saccharomyces cerevisiae x Saccharomyces eubayanus</name>
    <dbReference type="NCBI Taxonomy" id="27292"/>
    <lineage>
        <taxon>Eukaryota</taxon>
        <taxon>Fungi</taxon>
        <taxon>Dikarya</taxon>
        <taxon>Ascomycota</taxon>
        <taxon>Saccharomycotina</taxon>
        <taxon>Saccharomycetes</taxon>
        <taxon>Saccharomycetales</taxon>
        <taxon>Saccharomycetaceae</taxon>
        <taxon>Saccharomyces</taxon>
    </lineage>
</organism>
<evidence type="ECO:0000256" key="7">
    <source>
        <dbReference type="PROSITE-ProRule" id="PRU00047"/>
    </source>
</evidence>
<gene>
    <name evidence="10" type="primary">AIR2_2</name>
    <name evidence="10" type="ORF">GRS66_006535</name>
</gene>
<keyword evidence="4 7" id="KW-0863">Zinc-finger</keyword>
<dbReference type="GO" id="GO:0003723">
    <property type="term" value="F:RNA binding"/>
    <property type="evidence" value="ECO:0007669"/>
    <property type="project" value="TreeGrafter"/>
</dbReference>
<keyword evidence="2" id="KW-0479">Metal-binding</keyword>
<proteinExistence type="predicted"/>
<evidence type="ECO:0000256" key="2">
    <source>
        <dbReference type="ARBA" id="ARBA00022723"/>
    </source>
</evidence>
<dbReference type="SUPFAM" id="SSF57756">
    <property type="entry name" value="Retrovirus zinc finger-like domains"/>
    <property type="match status" value="3"/>
</dbReference>
<evidence type="ECO:0000256" key="1">
    <source>
        <dbReference type="ARBA" id="ARBA00004123"/>
    </source>
</evidence>
<evidence type="ECO:0000313" key="10">
    <source>
        <dbReference type="EMBL" id="QID84044.1"/>
    </source>
</evidence>
<accession>A0A6C1E688</accession>
<dbReference type="GO" id="GO:0008270">
    <property type="term" value="F:zinc ion binding"/>
    <property type="evidence" value="ECO:0007669"/>
    <property type="project" value="UniProtKB-KW"/>
</dbReference>
<dbReference type="PANTHER" id="PTHR46543:SF1">
    <property type="entry name" value="ZINC FINGER CCHC DOMAIN-CONTAINING PROTEIN 7"/>
    <property type="match status" value="1"/>
</dbReference>
<dbReference type="GO" id="GO:0071035">
    <property type="term" value="P:nuclear polyadenylation-dependent rRNA catabolic process"/>
    <property type="evidence" value="ECO:0007669"/>
    <property type="project" value="TreeGrafter"/>
</dbReference>
<dbReference type="PROSITE" id="PS50158">
    <property type="entry name" value="ZF_CCHC"/>
    <property type="match status" value="3"/>
</dbReference>
<evidence type="ECO:0000259" key="9">
    <source>
        <dbReference type="PROSITE" id="PS50158"/>
    </source>
</evidence>
<dbReference type="Pfam" id="PF00098">
    <property type="entry name" value="zf-CCHC"/>
    <property type="match status" value="3"/>
</dbReference>
<evidence type="ECO:0000256" key="3">
    <source>
        <dbReference type="ARBA" id="ARBA00022737"/>
    </source>
</evidence>
<evidence type="ECO:0000313" key="11">
    <source>
        <dbReference type="Proteomes" id="UP000501346"/>
    </source>
</evidence>
<name>A0A6C1E688_SACPS</name>
<dbReference type="InterPro" id="IPR049024">
    <property type="entry name" value="AIR2-like_ZnK4"/>
</dbReference>
<sequence length="344" mass="39521">MDKGSLPFVVDTAPSNTPDKIVAPSIEEVDSNPSELRALRGQGRYFGVDDDDEDAIKEAAPKCNNCSQRGHLKRDCPHIICTYCGSMDDHYSQHCPKAIKCSQCDEVGHYRSQCPHKWKKVQCSLCKSKKHLKERCPSIWRAYILIDDSQMGKHKVLPFHTIYCYNCGEKGHFGDDCEERRSSRVPNEDGSAFTGSNLSTDLKQEYYQHINRNLKNNENYQFSGSIYDEEPLPKPSHKRHSQNDHSHSNRNKRRVSNFHPPPYQKRNVIQPTIRGETLSINNNSSNHSRYQNQNVNVSSISENMYGSRYNSSAYVNNNDIPNSSNYKNYNSYQPYRSGTLGRRR</sequence>
<keyword evidence="11" id="KW-1185">Reference proteome</keyword>
<dbReference type="InterPro" id="IPR036875">
    <property type="entry name" value="Znf_CCHC_sf"/>
</dbReference>
<dbReference type="FunFam" id="4.10.60.10:FF:000067">
    <property type="entry name" value="Air2p"/>
    <property type="match status" value="1"/>
</dbReference>
<feature type="domain" description="CCHC-type" evidence="9">
    <location>
        <begin position="164"/>
        <end position="179"/>
    </location>
</feature>